<reference evidence="2" key="1">
    <citation type="submission" date="2020-08" db="EMBL/GenBank/DDBJ databases">
        <title>Plant Genome Project.</title>
        <authorList>
            <person name="Zhang R.-G."/>
        </authorList>
    </citation>
    <scope>NUCLEOTIDE SEQUENCE</scope>
    <source>
        <strain evidence="2">WSP0</strain>
        <tissue evidence="2">Leaf</tissue>
    </source>
</reference>
<dbReference type="GO" id="GO:0030621">
    <property type="term" value="F:U4 snRNA binding"/>
    <property type="evidence" value="ECO:0007669"/>
    <property type="project" value="TreeGrafter"/>
</dbReference>
<name>A0AAV6LQG7_9ERIC</name>
<dbReference type="InterPro" id="IPR036285">
    <property type="entry name" value="PRP4-like_sf"/>
</dbReference>
<comment type="caution">
    <text evidence="2">The sequence shown here is derived from an EMBL/GenBank/DDBJ whole genome shotgun (WGS) entry which is preliminary data.</text>
</comment>
<dbReference type="Proteomes" id="UP000823749">
    <property type="component" value="Chromosome 1"/>
</dbReference>
<proteinExistence type="predicted"/>
<dbReference type="GO" id="GO:0017070">
    <property type="term" value="F:U6 snRNA binding"/>
    <property type="evidence" value="ECO:0007669"/>
    <property type="project" value="TreeGrafter"/>
</dbReference>
<dbReference type="PANTHER" id="PTHR19846:SF0">
    <property type="entry name" value="PRE-MRNA PROCESSING FACTOR 4"/>
    <property type="match status" value="1"/>
</dbReference>
<protein>
    <recommendedName>
        <fullName evidence="1">Pre-mRNA processing factor 4 (PRP4)-like domain-containing protein</fullName>
    </recommendedName>
</protein>
<keyword evidence="3" id="KW-1185">Reference proteome</keyword>
<dbReference type="Pfam" id="PF08799">
    <property type="entry name" value="PRP4"/>
    <property type="match status" value="1"/>
</dbReference>
<organism evidence="2 3">
    <name type="scientific">Rhododendron griersonianum</name>
    <dbReference type="NCBI Taxonomy" id="479676"/>
    <lineage>
        <taxon>Eukaryota</taxon>
        <taxon>Viridiplantae</taxon>
        <taxon>Streptophyta</taxon>
        <taxon>Embryophyta</taxon>
        <taxon>Tracheophyta</taxon>
        <taxon>Spermatophyta</taxon>
        <taxon>Magnoliopsida</taxon>
        <taxon>eudicotyledons</taxon>
        <taxon>Gunneridae</taxon>
        <taxon>Pentapetalae</taxon>
        <taxon>asterids</taxon>
        <taxon>Ericales</taxon>
        <taxon>Ericaceae</taxon>
        <taxon>Ericoideae</taxon>
        <taxon>Rhodoreae</taxon>
        <taxon>Rhododendron</taxon>
    </lineage>
</organism>
<dbReference type="InterPro" id="IPR014906">
    <property type="entry name" value="PRP4-like"/>
</dbReference>
<dbReference type="EMBL" id="JACTNZ010000001">
    <property type="protein sequence ID" value="KAG5567000.1"/>
    <property type="molecule type" value="Genomic_DNA"/>
</dbReference>
<evidence type="ECO:0000313" key="2">
    <source>
        <dbReference type="EMBL" id="KAG5567000.1"/>
    </source>
</evidence>
<feature type="domain" description="Pre-mRNA processing factor 4 (PRP4)-like" evidence="1">
    <location>
        <begin position="17"/>
        <end position="70"/>
    </location>
</feature>
<dbReference type="GO" id="GO:0046540">
    <property type="term" value="C:U4/U6 x U5 tri-snRNP complex"/>
    <property type="evidence" value="ECO:0007669"/>
    <property type="project" value="TreeGrafter"/>
</dbReference>
<dbReference type="PANTHER" id="PTHR19846">
    <property type="entry name" value="WD40 REPEAT PROTEIN"/>
    <property type="match status" value="1"/>
</dbReference>
<dbReference type="SMART" id="SM00500">
    <property type="entry name" value="SFM"/>
    <property type="match status" value="1"/>
</dbReference>
<dbReference type="AlphaFoldDB" id="A0AAV6LQG7"/>
<sequence length="99" mass="11367">MQELLIKRRAAALAVPTNDMAVRACLRRVGEPITLLGEKEMERRDRLRMLLAKLDAEGQLERLMKAHEDEEAATKDEAEEDIQYPFYTEGSKLALLRPE</sequence>
<dbReference type="GO" id="GO:0000398">
    <property type="term" value="P:mRNA splicing, via spliceosome"/>
    <property type="evidence" value="ECO:0007669"/>
    <property type="project" value="TreeGrafter"/>
</dbReference>
<evidence type="ECO:0000259" key="1">
    <source>
        <dbReference type="SMART" id="SM00500"/>
    </source>
</evidence>
<dbReference type="SUPFAM" id="SSF158230">
    <property type="entry name" value="PRP4-like"/>
    <property type="match status" value="1"/>
</dbReference>
<accession>A0AAV6LQG7</accession>
<evidence type="ECO:0000313" key="3">
    <source>
        <dbReference type="Proteomes" id="UP000823749"/>
    </source>
</evidence>
<dbReference type="Gene3D" id="4.10.280.110">
    <property type="entry name" value="Pre-mRNA processing factor 4 domain"/>
    <property type="match status" value="1"/>
</dbReference>
<gene>
    <name evidence="2" type="ORF">RHGRI_002532</name>
</gene>